<evidence type="ECO:0000313" key="3">
    <source>
        <dbReference type="Proteomes" id="UP000030640"/>
    </source>
</evidence>
<dbReference type="VEuPathDB" id="PlasmoDB:C922_05393"/>
<sequence>MEGTETSGEALKALGTKEAAHQITPKQRTEDFGQIRVDQRVQEEGPESDNCVRNKGHPKDPTPKPNTWKTAEAKQEHLRPHPQGHEEEAVGQKNHIPVAIGELSLQHIFHEWSTTGHVNISEARTSASDSGRIGRVGLILNIHTSSWKLRIDSPGLTVCMEVESIMPAITTPATEQLTASETDQAPSRRILSCNGGVNTEKGRENLVSNPSQWGKGTLSERIPQVLFRELSKPGYSSAGVYWAVG</sequence>
<name>W6ZTJ1_9APIC</name>
<reference evidence="2 3" key="1">
    <citation type="submission" date="2013-02" db="EMBL/GenBank/DDBJ databases">
        <title>The Genome Sequence of Plasmodium inui San Antonio 1.</title>
        <authorList>
            <consortium name="The Broad Institute Genome Sequencing Platform"/>
            <consortium name="The Broad Institute Genome Sequencing Center for Infectious Disease"/>
            <person name="Neafsey D."/>
            <person name="Cheeseman I."/>
            <person name="Volkman S."/>
            <person name="Adams J."/>
            <person name="Walker B."/>
            <person name="Young S.K."/>
            <person name="Zeng Q."/>
            <person name="Gargeya S."/>
            <person name="Fitzgerald M."/>
            <person name="Haas B."/>
            <person name="Abouelleil A."/>
            <person name="Alvarado L."/>
            <person name="Arachchi H.M."/>
            <person name="Berlin A.M."/>
            <person name="Chapman S.B."/>
            <person name="Dewar J."/>
            <person name="Goldberg J."/>
            <person name="Griggs A."/>
            <person name="Gujja S."/>
            <person name="Hansen M."/>
            <person name="Howarth C."/>
            <person name="Imamovic A."/>
            <person name="Larimer J."/>
            <person name="McCowan C."/>
            <person name="Murphy C."/>
            <person name="Neiman D."/>
            <person name="Pearson M."/>
            <person name="Priest M."/>
            <person name="Roberts A."/>
            <person name="Saif S."/>
            <person name="Shea T."/>
            <person name="Sisk P."/>
            <person name="Sykes S."/>
            <person name="Wortman J."/>
            <person name="Nusbaum C."/>
            <person name="Birren B."/>
        </authorList>
    </citation>
    <scope>NUCLEOTIDE SEQUENCE [LARGE SCALE GENOMIC DNA]</scope>
    <source>
        <strain evidence="2 3">San Antonio 1</strain>
    </source>
</reference>
<evidence type="ECO:0000256" key="1">
    <source>
        <dbReference type="SAM" id="MobiDB-lite"/>
    </source>
</evidence>
<feature type="compositionally biased region" description="Basic and acidic residues" evidence="1">
    <location>
        <begin position="71"/>
        <end position="90"/>
    </location>
</feature>
<organism evidence="2 3">
    <name type="scientific">Plasmodium inui San Antonio 1</name>
    <dbReference type="NCBI Taxonomy" id="1237626"/>
    <lineage>
        <taxon>Eukaryota</taxon>
        <taxon>Sar</taxon>
        <taxon>Alveolata</taxon>
        <taxon>Apicomplexa</taxon>
        <taxon>Aconoidasida</taxon>
        <taxon>Haemosporida</taxon>
        <taxon>Plasmodiidae</taxon>
        <taxon>Plasmodium</taxon>
        <taxon>Plasmodium (Plasmodium)</taxon>
    </lineage>
</organism>
<dbReference type="EMBL" id="KI965524">
    <property type="protein sequence ID" value="EUD64227.1"/>
    <property type="molecule type" value="Genomic_DNA"/>
</dbReference>
<feature type="region of interest" description="Disordered" evidence="1">
    <location>
        <begin position="1"/>
        <end position="91"/>
    </location>
</feature>
<protein>
    <submittedName>
        <fullName evidence="2">Uncharacterized protein</fullName>
    </submittedName>
</protein>
<dbReference type="Proteomes" id="UP000030640">
    <property type="component" value="Unassembled WGS sequence"/>
</dbReference>
<keyword evidence="3" id="KW-1185">Reference proteome</keyword>
<dbReference type="GeneID" id="20040667"/>
<evidence type="ECO:0000313" key="2">
    <source>
        <dbReference type="EMBL" id="EUD64227.1"/>
    </source>
</evidence>
<dbReference type="RefSeq" id="XP_008819186.1">
    <property type="nucleotide sequence ID" value="XM_008820964.1"/>
</dbReference>
<accession>W6ZTJ1</accession>
<dbReference type="AlphaFoldDB" id="W6ZTJ1"/>
<proteinExistence type="predicted"/>
<gene>
    <name evidence="2" type="ORF">C922_05393</name>
</gene>
<feature type="compositionally biased region" description="Basic and acidic residues" evidence="1">
    <location>
        <begin position="27"/>
        <end position="43"/>
    </location>
</feature>